<dbReference type="InterPro" id="IPR000276">
    <property type="entry name" value="GPCR_Rhodpsn"/>
</dbReference>
<evidence type="ECO:0000313" key="10">
    <source>
        <dbReference type="Proteomes" id="UP000515163"/>
    </source>
</evidence>
<feature type="transmembrane region" description="Helical" evidence="8">
    <location>
        <begin position="182"/>
        <end position="202"/>
    </location>
</feature>
<feature type="transmembrane region" description="Helical" evidence="8">
    <location>
        <begin position="29"/>
        <end position="50"/>
    </location>
</feature>
<evidence type="ECO:0000256" key="2">
    <source>
        <dbReference type="ARBA" id="ARBA00022475"/>
    </source>
</evidence>
<dbReference type="Pfam" id="PF00001">
    <property type="entry name" value="7tm_1"/>
    <property type="match status" value="1"/>
</dbReference>
<sequence>MNFTTPSPSPTTASACAVDILSKQKSAQYFIIPSGIIGALTMALNLLVVVAVAKNKKLHKPAFYYVSSLAVADFIAGFMIAYAFFRGFFTGTTTRLELELKQAVFILSVSASILTLLVISLNRYFVIVHPFHYRSTMNNAIVVIAIVITWIYPIVGGFLPLAGWNDANYECSGIIPGLAKSYVFVLSLHVVVILIVILVLYLRIYCKVRESANSFVVGGRSAERKAHIKVAKTLFIVTTAFAVCWLPYMTICILDFAHSIKLEKYTPVFAVLAALNSGLNPLIYAWRDGEMRTTFKSILCPSACCNRPPAHDSGMESSNASTHSTLFTMCYGGSPVGDGAEGRYEDIDENKNPPKDDKLERRPLTGD</sequence>
<evidence type="ECO:0000256" key="4">
    <source>
        <dbReference type="ARBA" id="ARBA00022989"/>
    </source>
</evidence>
<evidence type="ECO:0000256" key="3">
    <source>
        <dbReference type="ARBA" id="ARBA00022692"/>
    </source>
</evidence>
<dbReference type="SUPFAM" id="SSF81321">
    <property type="entry name" value="Family A G protein-coupled receptor-like"/>
    <property type="match status" value="1"/>
</dbReference>
<feature type="compositionally biased region" description="Basic and acidic residues" evidence="7">
    <location>
        <begin position="340"/>
        <end position="367"/>
    </location>
</feature>
<dbReference type="InParanoid" id="A0A6P8HHZ3"/>
<evidence type="ECO:0000256" key="8">
    <source>
        <dbReference type="SAM" id="Phobius"/>
    </source>
</evidence>
<evidence type="ECO:0000313" key="11">
    <source>
        <dbReference type="RefSeq" id="XP_031552190.1"/>
    </source>
</evidence>
<evidence type="ECO:0000256" key="5">
    <source>
        <dbReference type="ARBA" id="ARBA00023136"/>
    </source>
</evidence>
<dbReference type="GeneID" id="116289414"/>
<dbReference type="Proteomes" id="UP000515163">
    <property type="component" value="Unplaced"/>
</dbReference>
<feature type="transmembrane region" description="Helical" evidence="8">
    <location>
        <begin position="234"/>
        <end position="256"/>
    </location>
</feature>
<feature type="transmembrane region" description="Helical" evidence="8">
    <location>
        <begin position="268"/>
        <end position="286"/>
    </location>
</feature>
<name>A0A6P8HHZ3_ACTTE</name>
<comment type="subcellular location">
    <subcellularLocation>
        <location evidence="1">Cell membrane</location>
        <topology evidence="1">Multi-pass membrane protein</topology>
    </subcellularLocation>
</comment>
<dbReference type="RefSeq" id="XP_031552190.1">
    <property type="nucleotide sequence ID" value="XM_031696330.1"/>
</dbReference>
<dbReference type="PROSITE" id="PS00237">
    <property type="entry name" value="G_PROTEIN_RECEP_F1_1"/>
    <property type="match status" value="1"/>
</dbReference>
<accession>A0A6P8HHZ3</accession>
<keyword evidence="2" id="KW-1003">Cell membrane</keyword>
<organism evidence="10 11">
    <name type="scientific">Actinia tenebrosa</name>
    <name type="common">Australian red waratah sea anemone</name>
    <dbReference type="NCBI Taxonomy" id="6105"/>
    <lineage>
        <taxon>Eukaryota</taxon>
        <taxon>Metazoa</taxon>
        <taxon>Cnidaria</taxon>
        <taxon>Anthozoa</taxon>
        <taxon>Hexacorallia</taxon>
        <taxon>Actiniaria</taxon>
        <taxon>Actiniidae</taxon>
        <taxon>Actinia</taxon>
    </lineage>
</organism>
<dbReference type="GO" id="GO:0004930">
    <property type="term" value="F:G protein-coupled receptor activity"/>
    <property type="evidence" value="ECO:0007669"/>
    <property type="project" value="UniProtKB-KW"/>
</dbReference>
<dbReference type="FunCoup" id="A0A6P8HHZ3">
    <property type="interactions" value="2035"/>
</dbReference>
<dbReference type="OrthoDB" id="5987098at2759"/>
<evidence type="ECO:0000259" key="9">
    <source>
        <dbReference type="PROSITE" id="PS50262"/>
    </source>
</evidence>
<keyword evidence="6" id="KW-0297">G-protein coupled receptor</keyword>
<keyword evidence="10" id="KW-1185">Reference proteome</keyword>
<reference evidence="11" key="1">
    <citation type="submission" date="2025-08" db="UniProtKB">
        <authorList>
            <consortium name="RefSeq"/>
        </authorList>
    </citation>
    <scope>IDENTIFICATION</scope>
    <source>
        <tissue evidence="11">Tentacle</tissue>
    </source>
</reference>
<keyword evidence="4 8" id="KW-1133">Transmembrane helix</keyword>
<feature type="region of interest" description="Disordered" evidence="7">
    <location>
        <begin position="339"/>
        <end position="367"/>
    </location>
</feature>
<dbReference type="PROSITE" id="PS50262">
    <property type="entry name" value="G_PROTEIN_RECEP_F1_2"/>
    <property type="match status" value="1"/>
</dbReference>
<feature type="transmembrane region" description="Helical" evidence="8">
    <location>
        <begin position="62"/>
        <end position="85"/>
    </location>
</feature>
<dbReference type="GO" id="GO:0005886">
    <property type="term" value="C:plasma membrane"/>
    <property type="evidence" value="ECO:0007669"/>
    <property type="project" value="UniProtKB-SubCell"/>
</dbReference>
<dbReference type="SMART" id="SM01381">
    <property type="entry name" value="7TM_GPCR_Srsx"/>
    <property type="match status" value="1"/>
</dbReference>
<feature type="transmembrane region" description="Helical" evidence="8">
    <location>
        <begin position="105"/>
        <end position="128"/>
    </location>
</feature>
<keyword evidence="6" id="KW-0807">Transducer</keyword>
<dbReference type="AlphaFoldDB" id="A0A6P8HHZ3"/>
<evidence type="ECO:0000256" key="7">
    <source>
        <dbReference type="SAM" id="MobiDB-lite"/>
    </source>
</evidence>
<protein>
    <submittedName>
        <fullName evidence="11">Lysophosphatidic acid receptor 1-A-like</fullName>
    </submittedName>
</protein>
<dbReference type="InterPro" id="IPR017452">
    <property type="entry name" value="GPCR_Rhodpsn_7TM"/>
</dbReference>
<comment type="similarity">
    <text evidence="6">Belongs to the G-protein coupled receptor 1 family.</text>
</comment>
<keyword evidence="6" id="KW-0675">Receptor</keyword>
<gene>
    <name evidence="11" type="primary">LOC116289414</name>
</gene>
<dbReference type="Gene3D" id="1.20.1070.10">
    <property type="entry name" value="Rhodopsin 7-helix transmembrane proteins"/>
    <property type="match status" value="1"/>
</dbReference>
<keyword evidence="3 6" id="KW-0812">Transmembrane</keyword>
<dbReference type="KEGG" id="aten:116289414"/>
<evidence type="ECO:0000256" key="1">
    <source>
        <dbReference type="ARBA" id="ARBA00004651"/>
    </source>
</evidence>
<dbReference type="PRINTS" id="PR00237">
    <property type="entry name" value="GPCRRHODOPSN"/>
</dbReference>
<feature type="domain" description="G-protein coupled receptors family 1 profile" evidence="9">
    <location>
        <begin position="44"/>
        <end position="284"/>
    </location>
</feature>
<feature type="transmembrane region" description="Helical" evidence="8">
    <location>
        <begin position="140"/>
        <end position="162"/>
    </location>
</feature>
<dbReference type="PANTHER" id="PTHR22750">
    <property type="entry name" value="G-PROTEIN COUPLED RECEPTOR"/>
    <property type="match status" value="1"/>
</dbReference>
<proteinExistence type="inferred from homology"/>
<evidence type="ECO:0000256" key="6">
    <source>
        <dbReference type="RuleBase" id="RU000688"/>
    </source>
</evidence>
<keyword evidence="5 8" id="KW-0472">Membrane</keyword>